<organism evidence="2 3">
    <name type="scientific">Chryseobacterium rhizosphaerae</name>
    <dbReference type="NCBI Taxonomy" id="395937"/>
    <lineage>
        <taxon>Bacteria</taxon>
        <taxon>Pseudomonadati</taxon>
        <taxon>Bacteroidota</taxon>
        <taxon>Flavobacteriia</taxon>
        <taxon>Flavobacteriales</taxon>
        <taxon>Weeksellaceae</taxon>
        <taxon>Chryseobacterium group</taxon>
        <taxon>Chryseobacterium</taxon>
    </lineage>
</organism>
<evidence type="ECO:0000259" key="1">
    <source>
        <dbReference type="Pfam" id="PF07463"/>
    </source>
</evidence>
<dbReference type="Gene3D" id="3.90.75.20">
    <property type="match status" value="2"/>
</dbReference>
<dbReference type="EMBL" id="QNUF01000031">
    <property type="protein sequence ID" value="REC71804.1"/>
    <property type="molecule type" value="Genomic_DNA"/>
</dbReference>
<dbReference type="RefSeq" id="WP_047496682.1">
    <property type="nucleotide sequence ID" value="NZ_BJYH01000039.1"/>
</dbReference>
<sequence>MKLPPELEDQYVKEVLYNRSLENLPGEQWKPIEGFENYEISNYGRVKSLSRLSHISLGVEHWVSEKIRKLLFTKQYNNYLKVYFYNVHCGLSLEGHKYTRSVARLVYYHFVEKFDVKDRFFMISYKDNNVFNKHSSNLEKISVKEKRLSSFRNDRSRNVHVDYMKPVSQYTVEGECIASFESIYAVEKKLGIACESIMDVINKKILTSGTFRWFLQDNPPKKEDFYMVKTSDILNGLLNKYLWEKLGKPIIDKDNLPSCFNLSVKDLPGEYWVPVPIPGFESRFVLSNKGRVKRLSGWISKGRVMFLQEKILSQKLIINSEKTYSLSCTLSNEGKYVRVVMSKLLYCCFVEKFDLSDRNLMVVNESNPLWDIDISKLSLHPAYYVLKEKYRNSDSLGEENN</sequence>
<evidence type="ECO:0000313" key="2">
    <source>
        <dbReference type="EMBL" id="REC71804.1"/>
    </source>
</evidence>
<dbReference type="InterPro" id="IPR036388">
    <property type="entry name" value="WH-like_DNA-bd_sf"/>
</dbReference>
<proteinExistence type="predicted"/>
<comment type="caution">
    <text evidence="2">The sequence shown here is derived from an EMBL/GenBank/DDBJ whole genome shotgun (WGS) entry which is preliminary data.</text>
</comment>
<name>A0ABX9IFC7_9FLAO</name>
<reference evidence="2 3" key="1">
    <citation type="journal article" date="2010" name="Syst. Appl. Microbiol.">
        <title>Four new species of Chryseobacterium from the rhizosphere of coastal sand dune plants, Chryseobacterium elymi sp. nov., Chryseobacterium hagamense sp. nov., Chryseobacterium lathyri sp. nov. and Chryseobacterium rhizosphaerae sp. nov.</title>
        <authorList>
            <person name="Cho S.H."/>
            <person name="Lee K.S."/>
            <person name="Shin D.S."/>
            <person name="Han J.H."/>
            <person name="Park K.S."/>
            <person name="Lee C.H."/>
            <person name="Park K.H."/>
            <person name="Kim S.B."/>
        </authorList>
    </citation>
    <scope>NUCLEOTIDE SEQUENCE [LARGE SCALE GENOMIC DNA]</scope>
    <source>
        <strain evidence="2 3">KCTC 22548</strain>
    </source>
</reference>
<dbReference type="InterPro" id="IPR010902">
    <property type="entry name" value="NUMOD4"/>
</dbReference>
<dbReference type="Pfam" id="PF07463">
    <property type="entry name" value="NUMOD4"/>
    <property type="match status" value="2"/>
</dbReference>
<accession>A0ABX9IFC7</accession>
<keyword evidence="3" id="KW-1185">Reference proteome</keyword>
<protein>
    <recommendedName>
        <fullName evidence="1">NUMOD4 domain-containing protein</fullName>
    </recommendedName>
</protein>
<dbReference type="SUPFAM" id="SSF54060">
    <property type="entry name" value="His-Me finger endonucleases"/>
    <property type="match status" value="1"/>
</dbReference>
<dbReference type="Proteomes" id="UP000256491">
    <property type="component" value="Unassembled WGS sequence"/>
</dbReference>
<feature type="domain" description="NUMOD4" evidence="1">
    <location>
        <begin position="27"/>
        <end position="81"/>
    </location>
</feature>
<gene>
    <name evidence="2" type="ORF">DRF57_20080</name>
</gene>
<feature type="domain" description="NUMOD4" evidence="1">
    <location>
        <begin position="270"/>
        <end position="315"/>
    </location>
</feature>
<dbReference type="InterPro" id="IPR044925">
    <property type="entry name" value="His-Me_finger_sf"/>
</dbReference>
<evidence type="ECO:0000313" key="3">
    <source>
        <dbReference type="Proteomes" id="UP000256491"/>
    </source>
</evidence>
<dbReference type="Gene3D" id="1.10.10.10">
    <property type="entry name" value="Winged helix-like DNA-binding domain superfamily/Winged helix DNA-binding domain"/>
    <property type="match status" value="1"/>
</dbReference>